<evidence type="ECO:0000313" key="2">
    <source>
        <dbReference type="Proteomes" id="UP000309984"/>
    </source>
</evidence>
<dbReference type="RefSeq" id="WP_073695381.1">
    <property type="nucleotide sequence ID" value="NZ_AP022616.1"/>
</dbReference>
<organism evidence="1 2">
    <name type="scientific">Mycolicibacterium phocaicum</name>
    <dbReference type="NCBI Taxonomy" id="319706"/>
    <lineage>
        <taxon>Bacteria</taxon>
        <taxon>Bacillati</taxon>
        <taxon>Actinomycetota</taxon>
        <taxon>Actinomycetes</taxon>
        <taxon>Mycobacteriales</taxon>
        <taxon>Mycobacteriaceae</taxon>
        <taxon>Mycolicibacterium</taxon>
    </lineage>
</organism>
<reference evidence="1 2" key="1">
    <citation type="submission" date="2018-01" db="EMBL/GenBank/DDBJ databases">
        <title>Comparative genomics of Mycobacterium mucogenicum and Mycobacterium neoaurum clade members emphasizing tRNA and non-coding RNA.</title>
        <authorList>
            <person name="Behra P.R.K."/>
            <person name="Pettersson B.M.F."/>
            <person name="Das S."/>
            <person name="Dasgupta S."/>
            <person name="Kirsebom L.A."/>
        </authorList>
    </citation>
    <scope>NUCLEOTIDE SEQUENCE [LARGE SCALE GENOMIC DNA]</scope>
    <source>
        <strain evidence="1 2">DSM 45104</strain>
    </source>
</reference>
<name>A0A7I7ZTZ1_9MYCO</name>
<dbReference type="AlphaFoldDB" id="A0A7I7ZTZ1"/>
<dbReference type="EMBL" id="POTM01000053">
    <property type="protein sequence ID" value="TLH62802.1"/>
    <property type="molecule type" value="Genomic_DNA"/>
</dbReference>
<protein>
    <submittedName>
        <fullName evidence="1">Uncharacterized protein</fullName>
    </submittedName>
</protein>
<gene>
    <name evidence="1" type="ORF">C1S79_22865</name>
</gene>
<keyword evidence="2" id="KW-1185">Reference proteome</keyword>
<comment type="caution">
    <text evidence="1">The sequence shown here is derived from an EMBL/GenBank/DDBJ whole genome shotgun (WGS) entry which is preliminary data.</text>
</comment>
<dbReference type="Proteomes" id="UP000309984">
    <property type="component" value="Unassembled WGS sequence"/>
</dbReference>
<sequence>MRTPFKGSDALESGHLTRARLRSRYQPILRGVYLPRGHDVALRDRIRGAALAVPNGVIGGVAASALYRAKWVDDDIPIDVFGACRRQDGLVIRRDVLPDDEVTTINGIRVTTRSRTAFDLARNLSRDDGVARLDALMNAAPFELDEVFLLAKRHRGARGLVALRKALPLVDGGAESPPESRLRLLFTDAGLPRPTTQYVVYNEFGQYVRRIDMVWEEFKVGAEYDGQQHLTERRQYAMDVWVNRELQRMKWHVTHVIKEDNGGAIVRDVRRALLERGWSGRL</sequence>
<proteinExistence type="predicted"/>
<evidence type="ECO:0000313" key="1">
    <source>
        <dbReference type="EMBL" id="TLH62802.1"/>
    </source>
</evidence>
<accession>A0A7I7ZTZ1</accession>